<evidence type="ECO:0000313" key="10">
    <source>
        <dbReference type="Proteomes" id="UP000679950"/>
    </source>
</evidence>
<keyword evidence="9" id="KW-0067">ATP-binding</keyword>
<evidence type="ECO:0000259" key="8">
    <source>
        <dbReference type="PROSITE" id="PS50928"/>
    </source>
</evidence>
<feature type="transmembrane region" description="Helical" evidence="7">
    <location>
        <begin position="12"/>
        <end position="31"/>
    </location>
</feature>
<dbReference type="PANTHER" id="PTHR43744:SF12">
    <property type="entry name" value="ABC TRANSPORTER PERMEASE PROTEIN MG189-RELATED"/>
    <property type="match status" value="1"/>
</dbReference>
<evidence type="ECO:0000256" key="6">
    <source>
        <dbReference type="ARBA" id="ARBA00023136"/>
    </source>
</evidence>
<comment type="caution">
    <text evidence="9">The sequence shown here is derived from an EMBL/GenBank/DDBJ whole genome shotgun (WGS) entry which is preliminary data.</text>
</comment>
<name>A0ABQ4KDV0_9BACI</name>
<keyword evidence="2 7" id="KW-0813">Transport</keyword>
<evidence type="ECO:0000256" key="1">
    <source>
        <dbReference type="ARBA" id="ARBA00004651"/>
    </source>
</evidence>
<dbReference type="Pfam" id="PF00528">
    <property type="entry name" value="BPD_transp_1"/>
    <property type="match status" value="1"/>
</dbReference>
<dbReference type="CDD" id="cd06261">
    <property type="entry name" value="TM_PBP2"/>
    <property type="match status" value="1"/>
</dbReference>
<evidence type="ECO:0000256" key="4">
    <source>
        <dbReference type="ARBA" id="ARBA00022692"/>
    </source>
</evidence>
<keyword evidence="10" id="KW-1185">Reference proteome</keyword>
<comment type="subcellular location">
    <subcellularLocation>
        <location evidence="1 7">Cell membrane</location>
        <topology evidence="1 7">Multi-pass membrane protein</topology>
    </subcellularLocation>
</comment>
<keyword evidence="6 7" id="KW-0472">Membrane</keyword>
<dbReference type="EMBL" id="BORB01000002">
    <property type="protein sequence ID" value="GIN56148.1"/>
    <property type="molecule type" value="Genomic_DNA"/>
</dbReference>
<accession>A0ABQ4KDV0</accession>
<keyword evidence="9" id="KW-0547">Nucleotide-binding</keyword>
<keyword evidence="3" id="KW-1003">Cell membrane</keyword>
<feature type="transmembrane region" description="Helical" evidence="7">
    <location>
        <begin position="107"/>
        <end position="131"/>
    </location>
</feature>
<dbReference type="PROSITE" id="PS50928">
    <property type="entry name" value="ABC_TM1"/>
    <property type="match status" value="1"/>
</dbReference>
<dbReference type="Gene3D" id="1.10.3720.10">
    <property type="entry name" value="MetI-like"/>
    <property type="match status" value="1"/>
</dbReference>
<evidence type="ECO:0000313" key="9">
    <source>
        <dbReference type="EMBL" id="GIN56148.1"/>
    </source>
</evidence>
<dbReference type="SUPFAM" id="SSF161098">
    <property type="entry name" value="MetI-like"/>
    <property type="match status" value="1"/>
</dbReference>
<evidence type="ECO:0000256" key="2">
    <source>
        <dbReference type="ARBA" id="ARBA00022448"/>
    </source>
</evidence>
<reference evidence="9 10" key="1">
    <citation type="submission" date="2021-03" db="EMBL/GenBank/DDBJ databases">
        <title>Antimicrobial resistance genes in bacteria isolated from Japanese honey, and their potential for conferring macrolide and lincosamide resistance in the American foulbrood pathogen Paenibacillus larvae.</title>
        <authorList>
            <person name="Okamoto M."/>
            <person name="Kumagai M."/>
            <person name="Kanamori H."/>
            <person name="Takamatsu D."/>
        </authorList>
    </citation>
    <scope>NUCLEOTIDE SEQUENCE [LARGE SCALE GENOMIC DNA]</scope>
    <source>
        <strain evidence="9 10">J8TS2</strain>
    </source>
</reference>
<dbReference type="InterPro" id="IPR035906">
    <property type="entry name" value="MetI-like_sf"/>
</dbReference>
<feature type="transmembrane region" description="Helical" evidence="7">
    <location>
        <begin position="241"/>
        <end position="262"/>
    </location>
</feature>
<feature type="transmembrane region" description="Helical" evidence="7">
    <location>
        <begin position="137"/>
        <end position="157"/>
    </location>
</feature>
<comment type="similarity">
    <text evidence="7">Belongs to the binding-protein-dependent transport system permease family.</text>
</comment>
<dbReference type="InterPro" id="IPR000515">
    <property type="entry name" value="MetI-like"/>
</dbReference>
<evidence type="ECO:0000256" key="5">
    <source>
        <dbReference type="ARBA" id="ARBA00022989"/>
    </source>
</evidence>
<feature type="domain" description="ABC transmembrane type-1" evidence="8">
    <location>
        <begin position="72"/>
        <end position="262"/>
    </location>
</feature>
<protein>
    <submittedName>
        <fullName evidence="9">Sugar ABC transporter ATP-binding protein</fullName>
    </submittedName>
</protein>
<feature type="transmembrane region" description="Helical" evidence="7">
    <location>
        <begin position="72"/>
        <end position="95"/>
    </location>
</feature>
<feature type="transmembrane region" description="Helical" evidence="7">
    <location>
        <begin position="183"/>
        <end position="208"/>
    </location>
</feature>
<dbReference type="Proteomes" id="UP000679950">
    <property type="component" value="Unassembled WGS sequence"/>
</dbReference>
<dbReference type="RefSeq" id="WP_212965302.1">
    <property type="nucleotide sequence ID" value="NZ_BORB01000002.1"/>
</dbReference>
<proteinExistence type="inferred from homology"/>
<keyword evidence="5 7" id="KW-1133">Transmembrane helix</keyword>
<dbReference type="GO" id="GO:0005524">
    <property type="term" value="F:ATP binding"/>
    <property type="evidence" value="ECO:0007669"/>
    <property type="project" value="UniProtKB-KW"/>
</dbReference>
<organism evidence="9 10">
    <name type="scientific">Lederbergia ruris</name>
    <dbReference type="NCBI Taxonomy" id="217495"/>
    <lineage>
        <taxon>Bacteria</taxon>
        <taxon>Bacillati</taxon>
        <taxon>Bacillota</taxon>
        <taxon>Bacilli</taxon>
        <taxon>Bacillales</taxon>
        <taxon>Bacillaceae</taxon>
        <taxon>Lederbergia</taxon>
    </lineage>
</organism>
<dbReference type="PANTHER" id="PTHR43744">
    <property type="entry name" value="ABC TRANSPORTER PERMEASE PROTEIN MG189-RELATED-RELATED"/>
    <property type="match status" value="1"/>
</dbReference>
<sequence length="277" mass="31214">MNKTQNLLKTMGLHFLLMVGVFISIFPFYWLTVMATNQTSDILRFPSRLVFGSELFTNIGNVLDNVDFFQSFLNTLFVTVVSALCVLFFCSLAGFTFAKFQFPGKNWLFGLLLVTLMIPSQLSFIPSYILISKIGWVGTYKALIVPGIANAFGIFWIRQFSQESIHDSLLDAGRLDGCNYFRLYWNIALPILRPALAFLGIFSFIGVWNDYLWPLIVLNDPVKYTLQVTLSQLNGIYDTDYGMVMAGTLLATLPLIMMFLFVSRQFISGIAAGAVKD</sequence>
<evidence type="ECO:0000256" key="7">
    <source>
        <dbReference type="RuleBase" id="RU363032"/>
    </source>
</evidence>
<gene>
    <name evidence="9" type="ORF">J8TS2_04670</name>
</gene>
<evidence type="ECO:0000256" key="3">
    <source>
        <dbReference type="ARBA" id="ARBA00022475"/>
    </source>
</evidence>
<keyword evidence="4 7" id="KW-0812">Transmembrane</keyword>